<dbReference type="GO" id="GO:0030077">
    <property type="term" value="C:plasma membrane light-harvesting complex"/>
    <property type="evidence" value="ECO:0007669"/>
    <property type="project" value="InterPro"/>
</dbReference>
<evidence type="ECO:0000313" key="4">
    <source>
        <dbReference type="Proteomes" id="UP000199120"/>
    </source>
</evidence>
<evidence type="ECO:0000256" key="1">
    <source>
        <dbReference type="SAM" id="MobiDB-lite"/>
    </source>
</evidence>
<feature type="domain" description="PRC-barrel" evidence="2">
    <location>
        <begin position="6"/>
        <end position="73"/>
    </location>
</feature>
<feature type="region of interest" description="Disordered" evidence="1">
    <location>
        <begin position="254"/>
        <end position="274"/>
    </location>
</feature>
<dbReference type="InterPro" id="IPR011033">
    <property type="entry name" value="PRC_barrel-like_sf"/>
</dbReference>
<dbReference type="InterPro" id="IPR014747">
    <property type="entry name" value="Bac_photo_RC_H_C"/>
</dbReference>
<dbReference type="GO" id="GO:0019684">
    <property type="term" value="P:photosynthesis, light reaction"/>
    <property type="evidence" value="ECO:0007669"/>
    <property type="project" value="InterPro"/>
</dbReference>
<accession>A0A1H7LUK7</accession>
<dbReference type="InterPro" id="IPR027275">
    <property type="entry name" value="PRC-brl_dom"/>
</dbReference>
<dbReference type="AlphaFoldDB" id="A0A1H7LUK7"/>
<dbReference type="SUPFAM" id="SSF50346">
    <property type="entry name" value="PRC-barrel domain"/>
    <property type="match status" value="2"/>
</dbReference>
<dbReference type="OrthoDB" id="9793882at2"/>
<keyword evidence="4" id="KW-1185">Reference proteome</keyword>
<evidence type="ECO:0000313" key="3">
    <source>
        <dbReference type="EMBL" id="SEL02408.1"/>
    </source>
</evidence>
<dbReference type="Gene3D" id="3.90.50.10">
    <property type="entry name" value="Photosynthetic Reaction Center, subunit H, domain 2"/>
    <property type="match status" value="2"/>
</dbReference>
<reference evidence="4" key="1">
    <citation type="submission" date="2016-10" db="EMBL/GenBank/DDBJ databases">
        <authorList>
            <person name="Varghese N."/>
            <person name="Submissions S."/>
        </authorList>
    </citation>
    <scope>NUCLEOTIDE SEQUENCE [LARGE SCALE GENOMIC DNA]</scope>
    <source>
        <strain evidence="4">LMG 26416</strain>
    </source>
</reference>
<evidence type="ECO:0000259" key="2">
    <source>
        <dbReference type="Pfam" id="PF05239"/>
    </source>
</evidence>
<dbReference type="Pfam" id="PF05239">
    <property type="entry name" value="PRC"/>
    <property type="match status" value="1"/>
</dbReference>
<protein>
    <recommendedName>
        <fullName evidence="2">PRC-barrel domain-containing protein</fullName>
    </recommendedName>
</protein>
<name>A0A1H7LUK7_9BURK</name>
<proteinExistence type="predicted"/>
<dbReference type="Proteomes" id="UP000199120">
    <property type="component" value="Unassembled WGS sequence"/>
</dbReference>
<dbReference type="EMBL" id="FOAJ01000004">
    <property type="protein sequence ID" value="SEL02408.1"/>
    <property type="molecule type" value="Genomic_DNA"/>
</dbReference>
<organism evidence="3 4">
    <name type="scientific">Paraburkholderia caballeronis</name>
    <dbReference type="NCBI Taxonomy" id="416943"/>
    <lineage>
        <taxon>Bacteria</taxon>
        <taxon>Pseudomonadati</taxon>
        <taxon>Pseudomonadota</taxon>
        <taxon>Betaproteobacteria</taxon>
        <taxon>Burkholderiales</taxon>
        <taxon>Burkholderiaceae</taxon>
        <taxon>Paraburkholderia</taxon>
    </lineage>
</organism>
<gene>
    <name evidence="3" type="ORF">SAMN05192542_104497</name>
</gene>
<dbReference type="RefSeq" id="WP_090547587.1">
    <property type="nucleotide sequence ID" value="NZ_FNSR01000002.1"/>
</dbReference>
<sequence>MLRSVTALQGCAVHASDGDLGRIDQIYFDDEAWGLRYLVVETGDWLRNRQVLISPISVKHVDWSSGIVHVNLTRQQVRDSPAIDTHKPVSRQHEIDYLRYYNYPAYWAGPNLWGRGAWPAFDRAGAAPPRQTLHTNRVQPEVHLRSTEEVKGYDLETADGSLGHLSGLVYDDRMWVIRYLAVDPRNWWPEGKTILIATPWIELVDWLASSASTSLTRDEVRRSPAYDDAAPVRRSYEVTLHEFYGKEGYWSREETPPLRSTDEMDAQDQRIGLT</sequence>
<dbReference type="STRING" id="416943.SAMN05445871_3679"/>